<accession>A0AAU9PVH9</accession>
<dbReference type="PANTHER" id="PTHR34059:SF1">
    <property type="entry name" value="EXPRESSED PROTEIN"/>
    <property type="match status" value="1"/>
</dbReference>
<keyword evidence="2" id="KW-0812">Transmembrane</keyword>
<dbReference type="PANTHER" id="PTHR34059">
    <property type="entry name" value="EXPRESSED PROTEIN"/>
    <property type="match status" value="1"/>
</dbReference>
<dbReference type="InterPro" id="IPR008480">
    <property type="entry name" value="DUF761_pln"/>
</dbReference>
<sequence>MAETDLYKTMINNPQLPQNPNKFYTHFFYKAVFVSIFLLLLPLFPSEAPDFINHTINTRSWELLQLLFVGIAVSYGLFSKRNDEQQQQQQQQGSVKSDNAQSYVARLLQVSSVFDDDSETPSEPNHSNNNKVQTWNSQYYRGEPIVVVAKETSQQAADSLATVEKPLLLPVRSLKNGVSESSSMIDFKVGRSNSRRFNRNLSKLSGVSPESEEENIVLQSPIPWRSRSGRMEIKEEFTQTPEIINPIDSPSSSRYHSSDPPSLSLSSEIQSKSLQDVGRKKIPTTKSSSFSPIPPPPPPPPPPPYHRRVNLTNTQNTSDTYSRKEFRRNARSFPNKFSEDTPMAAKSNSFRTPRQQTEFDEYLLHDSEIERFLERRGSQKKKFMADDEEKKEFMEAEKDVEEEESDEDELQELASKNDGEMVGNELHDHGPDVDKKADEFIAKFREQIRLQRIASIRRSTTQTTPKIGGR</sequence>
<proteinExistence type="predicted"/>
<feature type="region of interest" description="Disordered" evidence="1">
    <location>
        <begin position="378"/>
        <end position="433"/>
    </location>
</feature>
<evidence type="ECO:0000313" key="4">
    <source>
        <dbReference type="Proteomes" id="UP001157418"/>
    </source>
</evidence>
<protein>
    <submittedName>
        <fullName evidence="3">Uncharacterized protein</fullName>
    </submittedName>
</protein>
<dbReference type="EMBL" id="CAKMRJ010005745">
    <property type="protein sequence ID" value="CAH1454149.1"/>
    <property type="molecule type" value="Genomic_DNA"/>
</dbReference>
<evidence type="ECO:0000256" key="2">
    <source>
        <dbReference type="SAM" id="Phobius"/>
    </source>
</evidence>
<dbReference type="SUPFAM" id="SSF101447">
    <property type="entry name" value="Formin homology 2 domain (FH2 domain)"/>
    <property type="match status" value="1"/>
</dbReference>
<keyword evidence="4" id="KW-1185">Reference proteome</keyword>
<keyword evidence="2" id="KW-0472">Membrane</keyword>
<feature type="transmembrane region" description="Helical" evidence="2">
    <location>
        <begin position="23"/>
        <end position="41"/>
    </location>
</feature>
<organism evidence="3 4">
    <name type="scientific">Lactuca virosa</name>
    <dbReference type="NCBI Taxonomy" id="75947"/>
    <lineage>
        <taxon>Eukaryota</taxon>
        <taxon>Viridiplantae</taxon>
        <taxon>Streptophyta</taxon>
        <taxon>Embryophyta</taxon>
        <taxon>Tracheophyta</taxon>
        <taxon>Spermatophyta</taxon>
        <taxon>Magnoliopsida</taxon>
        <taxon>eudicotyledons</taxon>
        <taxon>Gunneridae</taxon>
        <taxon>Pentapetalae</taxon>
        <taxon>asterids</taxon>
        <taxon>campanulids</taxon>
        <taxon>Asterales</taxon>
        <taxon>Asteraceae</taxon>
        <taxon>Cichorioideae</taxon>
        <taxon>Cichorieae</taxon>
        <taxon>Lactucinae</taxon>
        <taxon>Lactuca</taxon>
    </lineage>
</organism>
<evidence type="ECO:0000313" key="3">
    <source>
        <dbReference type="EMBL" id="CAH1454149.1"/>
    </source>
</evidence>
<comment type="caution">
    <text evidence="3">The sequence shown here is derived from an EMBL/GenBank/DDBJ whole genome shotgun (WGS) entry which is preliminary data.</text>
</comment>
<keyword evidence="2" id="KW-1133">Transmembrane helix</keyword>
<feature type="compositionally biased region" description="Low complexity" evidence="1">
    <location>
        <begin position="249"/>
        <end position="274"/>
    </location>
</feature>
<gene>
    <name evidence="3" type="ORF">LVIROSA_LOCUS39341</name>
</gene>
<feature type="compositionally biased region" description="Basic and acidic residues" evidence="1">
    <location>
        <begin position="378"/>
        <end position="397"/>
    </location>
</feature>
<feature type="compositionally biased region" description="Pro residues" evidence="1">
    <location>
        <begin position="292"/>
        <end position="304"/>
    </location>
</feature>
<reference evidence="3 4" key="1">
    <citation type="submission" date="2022-01" db="EMBL/GenBank/DDBJ databases">
        <authorList>
            <person name="Xiong W."/>
            <person name="Schranz E."/>
        </authorList>
    </citation>
    <scope>NUCLEOTIDE SEQUENCE [LARGE SCALE GENOMIC DNA]</scope>
</reference>
<feature type="compositionally biased region" description="Acidic residues" evidence="1">
    <location>
        <begin position="398"/>
        <end position="411"/>
    </location>
</feature>
<feature type="transmembrane region" description="Helical" evidence="2">
    <location>
        <begin position="61"/>
        <end position="78"/>
    </location>
</feature>
<dbReference type="AlphaFoldDB" id="A0AAU9PVH9"/>
<dbReference type="Pfam" id="PF05553">
    <property type="entry name" value="DUF761"/>
    <property type="match status" value="1"/>
</dbReference>
<feature type="region of interest" description="Disordered" evidence="1">
    <location>
        <begin position="236"/>
        <end position="356"/>
    </location>
</feature>
<dbReference type="Proteomes" id="UP001157418">
    <property type="component" value="Unassembled WGS sequence"/>
</dbReference>
<feature type="compositionally biased region" description="Polar residues" evidence="1">
    <location>
        <begin position="346"/>
        <end position="356"/>
    </location>
</feature>
<name>A0AAU9PVH9_9ASTR</name>
<feature type="compositionally biased region" description="Basic and acidic residues" evidence="1">
    <location>
        <begin position="415"/>
        <end position="433"/>
    </location>
</feature>
<evidence type="ECO:0000256" key="1">
    <source>
        <dbReference type="SAM" id="MobiDB-lite"/>
    </source>
</evidence>
<feature type="compositionally biased region" description="Polar residues" evidence="1">
    <location>
        <begin position="310"/>
        <end position="320"/>
    </location>
</feature>